<accession>A0A5B0NSK4</accession>
<comment type="caution">
    <text evidence="2">The sequence shown here is derived from an EMBL/GenBank/DDBJ whole genome shotgun (WGS) entry which is preliminary data.</text>
</comment>
<organism evidence="2 3">
    <name type="scientific">Puccinia graminis f. sp. tritici</name>
    <dbReference type="NCBI Taxonomy" id="56615"/>
    <lineage>
        <taxon>Eukaryota</taxon>
        <taxon>Fungi</taxon>
        <taxon>Dikarya</taxon>
        <taxon>Basidiomycota</taxon>
        <taxon>Pucciniomycotina</taxon>
        <taxon>Pucciniomycetes</taxon>
        <taxon>Pucciniales</taxon>
        <taxon>Pucciniaceae</taxon>
        <taxon>Puccinia</taxon>
    </lineage>
</organism>
<feature type="compositionally biased region" description="Low complexity" evidence="1">
    <location>
        <begin position="83"/>
        <end position="92"/>
    </location>
</feature>
<evidence type="ECO:0000313" key="3">
    <source>
        <dbReference type="Proteomes" id="UP000324748"/>
    </source>
</evidence>
<reference evidence="2 3" key="1">
    <citation type="submission" date="2019-05" db="EMBL/GenBank/DDBJ databases">
        <title>Emergence of the Ug99 lineage of the wheat stem rust pathogen through somatic hybridization.</title>
        <authorList>
            <person name="Li F."/>
            <person name="Upadhyaya N.M."/>
            <person name="Sperschneider J."/>
            <person name="Matny O."/>
            <person name="Nguyen-Phuc H."/>
            <person name="Mago R."/>
            <person name="Raley C."/>
            <person name="Miller M.E."/>
            <person name="Silverstein K.A.T."/>
            <person name="Henningsen E."/>
            <person name="Hirsch C.D."/>
            <person name="Visser B."/>
            <person name="Pretorius Z.A."/>
            <person name="Steffenson B.J."/>
            <person name="Schwessinger B."/>
            <person name="Dodds P.N."/>
            <person name="Figueroa M."/>
        </authorList>
    </citation>
    <scope>NUCLEOTIDE SEQUENCE [LARGE SCALE GENOMIC DNA]</scope>
    <source>
        <strain evidence="2">21-0</strain>
    </source>
</reference>
<dbReference type="Proteomes" id="UP000324748">
    <property type="component" value="Unassembled WGS sequence"/>
</dbReference>
<dbReference type="EMBL" id="VSWC01000083">
    <property type="protein sequence ID" value="KAA1091893.1"/>
    <property type="molecule type" value="Genomic_DNA"/>
</dbReference>
<gene>
    <name evidence="2" type="ORF">PGT21_000791</name>
</gene>
<feature type="region of interest" description="Disordered" evidence="1">
    <location>
        <begin position="72"/>
        <end position="92"/>
    </location>
</feature>
<keyword evidence="3" id="KW-1185">Reference proteome</keyword>
<evidence type="ECO:0000313" key="2">
    <source>
        <dbReference type="EMBL" id="KAA1091893.1"/>
    </source>
</evidence>
<evidence type="ECO:0000256" key="1">
    <source>
        <dbReference type="SAM" id="MobiDB-lite"/>
    </source>
</evidence>
<protein>
    <submittedName>
        <fullName evidence="2">Uncharacterized protein</fullName>
    </submittedName>
</protein>
<proteinExistence type="predicted"/>
<dbReference type="AlphaFoldDB" id="A0A5B0NSK4"/>
<name>A0A5B0NSK4_PUCGR</name>
<sequence length="92" mass="10348">MTEVTNANARDRRKEFLVGALPHQLQLWLKPQDQLLVALQHHPQPRAQPAKLRPRQPQRKIATSEKASCFVWPFPLPNPPTPTADSPASSTP</sequence>